<evidence type="ECO:0000313" key="14">
    <source>
        <dbReference type="Proteomes" id="UP000199207"/>
    </source>
</evidence>
<feature type="compositionally biased region" description="Low complexity" evidence="9">
    <location>
        <begin position="1121"/>
        <end position="1138"/>
    </location>
</feature>
<dbReference type="InterPro" id="IPR049552">
    <property type="entry name" value="PKS_DH_N"/>
</dbReference>
<dbReference type="Proteomes" id="UP000199207">
    <property type="component" value="Unassembled WGS sequence"/>
</dbReference>
<feature type="domain" description="Carrier" evidence="10">
    <location>
        <begin position="2987"/>
        <end position="3065"/>
    </location>
</feature>
<evidence type="ECO:0000256" key="1">
    <source>
        <dbReference type="ARBA" id="ARBA00004792"/>
    </source>
</evidence>
<dbReference type="GO" id="GO:0004312">
    <property type="term" value="F:fatty acid synthase activity"/>
    <property type="evidence" value="ECO:0007669"/>
    <property type="project" value="TreeGrafter"/>
</dbReference>
<dbReference type="GO" id="GO:0005886">
    <property type="term" value="C:plasma membrane"/>
    <property type="evidence" value="ECO:0007669"/>
    <property type="project" value="TreeGrafter"/>
</dbReference>
<dbReference type="InterPro" id="IPR049551">
    <property type="entry name" value="PKS_DH_C"/>
</dbReference>
<evidence type="ECO:0000256" key="3">
    <source>
        <dbReference type="ARBA" id="ARBA00022553"/>
    </source>
</evidence>
<dbReference type="InterPro" id="IPR020841">
    <property type="entry name" value="PKS_Beta-ketoAc_synthase_dom"/>
</dbReference>
<dbReference type="InterPro" id="IPR016036">
    <property type="entry name" value="Malonyl_transacylase_ACP-bd"/>
</dbReference>
<dbReference type="Pfam" id="PF00550">
    <property type="entry name" value="PP-binding"/>
    <property type="match status" value="2"/>
</dbReference>
<dbReference type="GO" id="GO:0006633">
    <property type="term" value="P:fatty acid biosynthetic process"/>
    <property type="evidence" value="ECO:0007669"/>
    <property type="project" value="InterPro"/>
</dbReference>
<dbReference type="EMBL" id="FOLM01000012">
    <property type="protein sequence ID" value="SFD27437.1"/>
    <property type="molecule type" value="Genomic_DNA"/>
</dbReference>
<dbReference type="SMART" id="SM01294">
    <property type="entry name" value="PKS_PP_betabranch"/>
    <property type="match status" value="1"/>
</dbReference>
<feature type="domain" description="Ketosynthase family 3 (KS3)" evidence="11">
    <location>
        <begin position="45"/>
        <end position="459"/>
    </location>
</feature>
<dbReference type="InterPro" id="IPR014031">
    <property type="entry name" value="Ketoacyl_synth_C"/>
</dbReference>
<dbReference type="SMART" id="SM00825">
    <property type="entry name" value="PKS_KS"/>
    <property type="match status" value="2"/>
</dbReference>
<dbReference type="SMART" id="SM00823">
    <property type="entry name" value="PKS_PP"/>
    <property type="match status" value="2"/>
</dbReference>
<dbReference type="InterPro" id="IPR050091">
    <property type="entry name" value="PKS_NRPS_Biosynth_Enz"/>
</dbReference>
<accession>A0A1I1QZN6</accession>
<dbReference type="Pfam" id="PF02801">
    <property type="entry name" value="Ketoacyl-synt_C"/>
    <property type="match status" value="2"/>
</dbReference>
<dbReference type="SUPFAM" id="SSF52151">
    <property type="entry name" value="FabD/lysophospholipase-like"/>
    <property type="match status" value="1"/>
</dbReference>
<dbReference type="InterPro" id="IPR016035">
    <property type="entry name" value="Acyl_Trfase/lysoPLipase"/>
</dbReference>
<keyword evidence="3" id="KW-0597">Phosphoprotein</keyword>
<name>A0A1I1QZN6_9ACTN</name>
<dbReference type="SMART" id="SM00826">
    <property type="entry name" value="PKS_DH"/>
    <property type="match status" value="1"/>
</dbReference>
<feature type="domain" description="Carrier" evidence="10">
    <location>
        <begin position="1159"/>
        <end position="1234"/>
    </location>
</feature>
<feature type="region of interest" description="Disordered" evidence="9">
    <location>
        <begin position="2955"/>
        <end position="2975"/>
    </location>
</feature>
<dbReference type="Pfam" id="PF14765">
    <property type="entry name" value="PS-DH"/>
    <property type="match status" value="1"/>
</dbReference>
<dbReference type="RefSeq" id="WP_093840387.1">
    <property type="nucleotide sequence ID" value="NZ_FOLM01000012.1"/>
</dbReference>
<feature type="active site" description="Proton acceptor; for dehydratase activity" evidence="8">
    <location>
        <position position="2224"/>
    </location>
</feature>
<dbReference type="GO" id="GO:0033068">
    <property type="term" value="P:macrolide biosynthetic process"/>
    <property type="evidence" value="ECO:0007669"/>
    <property type="project" value="UniProtKB-ARBA"/>
</dbReference>
<dbReference type="InterPro" id="IPR001227">
    <property type="entry name" value="Ac_transferase_dom_sf"/>
</dbReference>
<evidence type="ECO:0000259" key="11">
    <source>
        <dbReference type="PROSITE" id="PS52004"/>
    </source>
</evidence>
<dbReference type="InterPro" id="IPR009081">
    <property type="entry name" value="PP-bd_ACP"/>
</dbReference>
<dbReference type="Pfam" id="PF00109">
    <property type="entry name" value="ketoacyl-synt"/>
    <property type="match status" value="2"/>
</dbReference>
<dbReference type="SMART" id="SM00827">
    <property type="entry name" value="PKS_AT"/>
    <property type="match status" value="1"/>
</dbReference>
<feature type="region of interest" description="Disordered" evidence="9">
    <location>
        <begin position="550"/>
        <end position="580"/>
    </location>
</feature>
<keyword evidence="2" id="KW-0596">Phosphopantetheine</keyword>
<dbReference type="Pfam" id="PF00698">
    <property type="entry name" value="Acyl_transf_1"/>
    <property type="match status" value="1"/>
</dbReference>
<dbReference type="FunFam" id="3.40.47.10:FF:000019">
    <property type="entry name" value="Polyketide synthase type I"/>
    <property type="match status" value="1"/>
</dbReference>
<feature type="compositionally biased region" description="Low complexity" evidence="9">
    <location>
        <begin position="563"/>
        <end position="573"/>
    </location>
</feature>
<dbReference type="SUPFAM" id="SSF55048">
    <property type="entry name" value="Probable ACP-binding domain of malonyl-CoA ACP transacylase"/>
    <property type="match status" value="1"/>
</dbReference>
<feature type="region of interest" description="C-terminal hotdog fold" evidence="8">
    <location>
        <begin position="2334"/>
        <end position="2487"/>
    </location>
</feature>
<feature type="compositionally biased region" description="Low complexity" evidence="9">
    <location>
        <begin position="1261"/>
        <end position="1271"/>
    </location>
</feature>
<dbReference type="SUPFAM" id="SSF47336">
    <property type="entry name" value="ACP-like"/>
    <property type="match status" value="2"/>
</dbReference>
<evidence type="ECO:0000256" key="8">
    <source>
        <dbReference type="PROSITE-ProRule" id="PRU01363"/>
    </source>
</evidence>
<feature type="region of interest" description="Disordered" evidence="9">
    <location>
        <begin position="594"/>
        <end position="623"/>
    </location>
</feature>
<dbReference type="InterPro" id="IPR042104">
    <property type="entry name" value="PKS_dehydratase_sf"/>
</dbReference>
<evidence type="ECO:0000259" key="12">
    <source>
        <dbReference type="PROSITE" id="PS52019"/>
    </source>
</evidence>
<feature type="compositionally biased region" description="Low complexity" evidence="9">
    <location>
        <begin position="594"/>
        <end position="616"/>
    </location>
</feature>
<dbReference type="Gene3D" id="3.40.366.10">
    <property type="entry name" value="Malonyl-Coenzyme A Acyl Carrier Protein, domain 2"/>
    <property type="match status" value="1"/>
</dbReference>
<dbReference type="InterPro" id="IPR014043">
    <property type="entry name" value="Acyl_transferase_dom"/>
</dbReference>
<evidence type="ECO:0000256" key="2">
    <source>
        <dbReference type="ARBA" id="ARBA00022450"/>
    </source>
</evidence>
<dbReference type="InterPro" id="IPR014030">
    <property type="entry name" value="Ketoacyl_synth_N"/>
</dbReference>
<feature type="domain" description="Ketosynthase family 3 (KS3)" evidence="11">
    <location>
        <begin position="1280"/>
        <end position="1707"/>
    </location>
</feature>
<dbReference type="Pfam" id="PF21089">
    <property type="entry name" value="PKS_DH_N"/>
    <property type="match status" value="1"/>
</dbReference>
<dbReference type="PROSITE" id="PS52019">
    <property type="entry name" value="PKS_MFAS_DH"/>
    <property type="match status" value="1"/>
</dbReference>
<dbReference type="Gene3D" id="1.10.1200.10">
    <property type="entry name" value="ACP-like"/>
    <property type="match status" value="2"/>
</dbReference>
<dbReference type="InterPro" id="IPR018201">
    <property type="entry name" value="Ketoacyl_synth_AS"/>
</dbReference>
<dbReference type="InterPro" id="IPR006162">
    <property type="entry name" value="Ppantetheine_attach_site"/>
</dbReference>
<dbReference type="Gene3D" id="3.40.50.720">
    <property type="entry name" value="NAD(P)-binding Rossmann-like Domain"/>
    <property type="match status" value="2"/>
</dbReference>
<keyword evidence="7" id="KW-0012">Acyltransferase</keyword>
<evidence type="ECO:0000256" key="5">
    <source>
        <dbReference type="ARBA" id="ARBA00023194"/>
    </source>
</evidence>
<dbReference type="SUPFAM" id="SSF53901">
    <property type="entry name" value="Thiolase-like"/>
    <property type="match status" value="2"/>
</dbReference>
<evidence type="ECO:0000256" key="7">
    <source>
        <dbReference type="ARBA" id="ARBA00023315"/>
    </source>
</evidence>
<dbReference type="STRING" id="910347.SAMN05421773_11298"/>
<feature type="region of interest" description="N-terminal hotdog fold" evidence="8">
    <location>
        <begin position="2189"/>
        <end position="2321"/>
    </location>
</feature>
<dbReference type="InterPro" id="IPR036291">
    <property type="entry name" value="NAD(P)-bd_dom_sf"/>
</dbReference>
<sequence>MTNGTTPGAAAQEGAGSGSGRATPLTRAMATIKSLKAQLAERGEGEPLAIVGIGLRLPGGIEDLDGYWAALSSGADLVRSRPGHRMGPFAAEWAHLPSRGSFLDEVLDFDAAFFGISPREARAIDPQHRLLLEVAWEALEHAALPPARLTDARVGTYVGITGRQDYADWLTGEDPDSTYAATGNGHSFAAGRIAYSLGLTGPAVAIDTACASSLVAVHTAAQALRRGEVDVALAGGVNLVLSPGSTRVIEQTRSLSPDGLCRAFDARANGFVRGEGVGVVVLKRLDHARRDGDRVLAVIKGTATNQDGRSSGFTAPNVLSQTGLLKAALADAQLSPADIGLVEAHGTGTSLGDPIEMEAIVEALGRPGGGSPLHVGSVKTNMGHLEAAAGVAGLIKAVLCVRHRAVPPLVHFRTLNPRIDLDGTGVTLSGELRPWDGGGFAGISSFGMAGTNAHVIVGPAEDRPEAGGPAAEPVTGFTLSARTPEALRELAASYADHLTGAAGAGDPAGYAAFAWTATHGRAALPLRAEVTADSPAAAVEALNALADGTTSPAVTLTETDGDAASPAAPAGTRPPRRVADLPHYPWQHRRYAPATATPAADTGAAGAAGAAADSAPEGQPAGAPLYELDWQELPLPAAGPGAAEAAPRLVLAGDDAGLLEALAAQAGPAGTVLGPQGVAVPEGWERGALPADDDAWAAFWAARPAAGPVALVLALAAHPLPDSLDSPDSPDGADGAADPAAAGGRLLAAATTAVRALLVSPVTGRTLLLTRGARQVTGADPVPATDHGLLHGLGPVLGLELGAAFAGVTDLPAEPTAEDARAALALALHGDSAEDATAVRAGRVLAARLRPTEPAGRPGGLPVTGDATYLLTGGLGGIGREIAADLVSRGARHLLLLGRTAEAELRPGAAAALSALRASGAEVRYLAADTGSAAELAAACRAGTEGLPPVRGVVHSAGTLPQAALADAGAEDFATALRGKFSGAWWLHLLSRDWELDFFTQTSSVSALWGNEGRGGYAAANAGLDALTAHRAAAGLPAAAVAYGTWGLAGMADEEKRRKLARMGITDLTPAQGCAALTAAAPGPSGHLVAAAMDWPRFVSVMSSVRRRALYERLLPQAADGSAAGSAAGPAGGSAADPAGDRSGARAELLALPADARPAAARALVARLAAPILGHDDPAAVPETAGLFGLGLDSIMAADLAKEITDAVGLVLDATDVITNATVAALGDAVADHVTTHGTDRPAGAEPAARRRPAPAPGAPAQPAGEDAAAPGPGGGGLWSEPVAIVGMAARFPGADSTEELWELLRTGTDAVSTVPADRWDAAALHASGDERRTGTVSTDQGGFLSDIAAFDAAFFNIPGREAESLDPQQRLLLAAAWHALEDAGTDPHSLRATRTGVFVGISNSDYARHLQEGGLTGLDAYYASGTALNAAAGRIAYTLGLNGPAMAVDTACSSSLTALHLAVRSLRTGESDAVLAGGVNVLSSPETSVAVSRAHMLSPEGRCKAFSADADGFVRAEGVGVLVLKRLRDAHRDGDRVLAVIHGTALNQDGASSGLTVPSGTAQQAVITAALDDAGVAPAEVSYLEAHGTGTSLGDPIELKAAWAVYGRDRKAGDPLHVGSVKSNLGHAESAAGMASVVKTVLALRNGRLPASLHCEELNPHVPWDDMNLRVVEALTPWRSRKGARRLAGISGFGFTGTNAHVIVGEAPAPAEEAVPRVVTDTEGPFLLPLSAPDPAAFERVADAWRERLAEPDAAGPDATAALAALARTAGSGRAHFPVRRALSGSTAGELLRSLGTDGGEVTGPGRPKVAFLFTGSGSQYFGMGRELYETEPVFRETLDDCDRVLSGLLGLSLPDLMCYGVDEELLHRIEYAQPAIAALQLSLAELWASWGITPDAVTGHSVGEIPAAVLAGVLDRESGLALVAHRARLIAATGPGAMLSLTVPPERAAELIEGRALDIAAVNGPASTVVSGAVEDIAALEARAKAGDLGKVRTARLAVSVAMHSRLVEPVAGELGEFTEGLSFAAPRIPVISNLTGAVAGPDTYDAGYWPRHLRRHVRFHEGAAQLAGLGTDICLEIGPDRTLVNLLAAARLTPDGGAHPSLRKRRSDRAAMLEAAGALYERGADLNWTAVQAATGTGRAPAPRYPYAPTRHWTSVTPAARPAAGAGAGEPAVASAVAADGTRKLHWGTELRSPVLGGGRLFTLERSATADASFPAFLTHHRIDDTVLTPASSHLASILSALGGGGRPLVMEDFVCPHPLVIKDGERYDVQITVEPEPAEGPGAGSGRPVGVHSLLDAERGVWTRHLHGRLGDQAPSAPAVDRRAFISGADRYVDGHTFYTYFAALGYNLGPSFRWISDVWVRGEEALIRYTVPELPDELGDYELYPGLIDSLFQSMAAFMVDDEIHSAATLSIPFSAARLSFPARGAHPDEMWGHVLVRHADPLPNGRLRVDLADLHMFTSDGQSTLVADHFRIRAARRATLRQSLRDGQAGAHRTTWMAEPRLEGRGTAGRTLALLGGDTPDGRRVAEALAAHGHTVQQVPAGTAAADAAVDAVDAVDMVVDLRLPEQEAETSATAAMTASLALADTLRGMPRRTPYAVLARGTAAAAPTREALFGLLTALETEDAERRLVRVTLDDGWRPDAVAGTLGRLLDDLTGDGGDGGGSDAELRVAVGAEGVRVARLTAAAATGEEPDWTGGVLLTGGLGGLGLSAARMLARQGATVLTLMARREPGEAARAVIDELRAGGCAVEVFTGDVSDPADCAAAVEAAGRHAPLTAVLHLAGATADRAFDQLTPEDFETVFAAKARGAENLALAAGCQSLKAFVLYSSAAAVLGNAGQANYAAANGYLSGLATALRDQGVPATAVEWGPYVPVAGGGMADSAAMRRAVEKLGIEPLDDETAEPLLALAAADDEARLLAVNLDPVRYTEALGGHPRARYAAELARSAGGRDAAAGRGGEPGGDGDRPRGWLRERLTALEPDDRDTALRAVLTEVVGEILGEPDAVADPNRGFEEAGLDSIMVLDLGDLLSHGLDTELPSTVAIDYPTVRELSAHLADLPGLLGAPAEPAPAAAPVAPEPAAALSLADLTDEELLRAVQNDLTAGL</sequence>
<keyword evidence="4 13" id="KW-0808">Transferase</keyword>
<evidence type="ECO:0000256" key="9">
    <source>
        <dbReference type="SAM" id="MobiDB-lite"/>
    </source>
</evidence>
<feature type="region of interest" description="Disordered" evidence="9">
    <location>
        <begin position="1"/>
        <end position="23"/>
    </location>
</feature>
<dbReference type="PROSITE" id="PS52004">
    <property type="entry name" value="KS3_2"/>
    <property type="match status" value="2"/>
</dbReference>
<feature type="active site" description="Proton donor; for dehydratase activity" evidence="8">
    <location>
        <position position="2394"/>
    </location>
</feature>
<dbReference type="OrthoDB" id="9778690at2"/>
<proteinExistence type="predicted"/>
<dbReference type="InterPro" id="IPR013968">
    <property type="entry name" value="PKS_KR"/>
</dbReference>
<keyword evidence="14" id="KW-1185">Reference proteome</keyword>
<dbReference type="PROSITE" id="PS00606">
    <property type="entry name" value="KS3_1"/>
    <property type="match status" value="2"/>
</dbReference>
<dbReference type="GO" id="GO:0031177">
    <property type="term" value="F:phosphopantetheine binding"/>
    <property type="evidence" value="ECO:0007669"/>
    <property type="project" value="InterPro"/>
</dbReference>
<dbReference type="InterPro" id="IPR049900">
    <property type="entry name" value="PKS_mFAS_DH"/>
</dbReference>
<dbReference type="InterPro" id="IPR057326">
    <property type="entry name" value="KR_dom"/>
</dbReference>
<reference evidence="13 14" key="1">
    <citation type="submission" date="2016-10" db="EMBL/GenBank/DDBJ databases">
        <authorList>
            <person name="de Groot N.N."/>
        </authorList>
    </citation>
    <scope>NUCLEOTIDE SEQUENCE [LARGE SCALE GENOMIC DNA]</scope>
    <source>
        <strain evidence="13 14">CGMCC 4.5739</strain>
    </source>
</reference>
<dbReference type="GO" id="GO:0071770">
    <property type="term" value="P:DIM/DIP cell wall layer assembly"/>
    <property type="evidence" value="ECO:0007669"/>
    <property type="project" value="TreeGrafter"/>
</dbReference>
<dbReference type="PROSITE" id="PS50075">
    <property type="entry name" value="CARRIER"/>
    <property type="match status" value="2"/>
</dbReference>
<dbReference type="InterPro" id="IPR032821">
    <property type="entry name" value="PKS_assoc"/>
</dbReference>
<protein>
    <submittedName>
        <fullName evidence="13">Acyl transferase domain-containing protein</fullName>
    </submittedName>
</protein>
<dbReference type="GO" id="GO:0004315">
    <property type="term" value="F:3-oxoacyl-[acyl-carrier-protein] synthase activity"/>
    <property type="evidence" value="ECO:0007669"/>
    <property type="project" value="InterPro"/>
</dbReference>
<feature type="region of interest" description="Disordered" evidence="9">
    <location>
        <begin position="1121"/>
        <end position="1140"/>
    </location>
</feature>
<dbReference type="Gene3D" id="3.10.129.110">
    <property type="entry name" value="Polyketide synthase dehydratase"/>
    <property type="match status" value="1"/>
</dbReference>
<feature type="region of interest" description="Disordered" evidence="9">
    <location>
        <begin position="1234"/>
        <end position="1277"/>
    </location>
</feature>
<dbReference type="InterPro" id="IPR020806">
    <property type="entry name" value="PKS_PP-bd"/>
</dbReference>
<dbReference type="SUPFAM" id="SSF51735">
    <property type="entry name" value="NAD(P)-binding Rossmann-fold domains"/>
    <property type="match status" value="4"/>
</dbReference>
<feature type="domain" description="PKS/mFAS DH" evidence="12">
    <location>
        <begin position="2189"/>
        <end position="2487"/>
    </location>
</feature>
<evidence type="ECO:0000313" key="13">
    <source>
        <dbReference type="EMBL" id="SFD27437.1"/>
    </source>
</evidence>
<evidence type="ECO:0000259" key="10">
    <source>
        <dbReference type="PROSITE" id="PS50075"/>
    </source>
</evidence>
<dbReference type="CDD" id="cd00833">
    <property type="entry name" value="PKS"/>
    <property type="match status" value="2"/>
</dbReference>
<dbReference type="InterPro" id="IPR020807">
    <property type="entry name" value="PKS_DH"/>
</dbReference>
<evidence type="ECO:0000256" key="4">
    <source>
        <dbReference type="ARBA" id="ARBA00022679"/>
    </source>
</evidence>
<dbReference type="PANTHER" id="PTHR43775:SF51">
    <property type="entry name" value="INACTIVE PHENOLPHTHIOCEROL SYNTHESIS POLYKETIDE SYNTHASE TYPE I PKS1-RELATED"/>
    <property type="match status" value="1"/>
</dbReference>
<gene>
    <name evidence="13" type="ORF">SAMN05421773_11298</name>
</gene>
<dbReference type="InterPro" id="IPR016039">
    <property type="entry name" value="Thiolase-like"/>
</dbReference>
<dbReference type="GO" id="GO:0005737">
    <property type="term" value="C:cytoplasm"/>
    <property type="evidence" value="ECO:0007669"/>
    <property type="project" value="TreeGrafter"/>
</dbReference>
<dbReference type="PANTHER" id="PTHR43775">
    <property type="entry name" value="FATTY ACID SYNTHASE"/>
    <property type="match status" value="1"/>
</dbReference>
<dbReference type="Pfam" id="PF08659">
    <property type="entry name" value="KR"/>
    <property type="match status" value="2"/>
</dbReference>
<evidence type="ECO:0000256" key="6">
    <source>
        <dbReference type="ARBA" id="ARBA00023268"/>
    </source>
</evidence>
<dbReference type="Gene3D" id="3.30.70.3290">
    <property type="match status" value="2"/>
</dbReference>
<dbReference type="InterPro" id="IPR036736">
    <property type="entry name" value="ACP-like_sf"/>
</dbReference>
<keyword evidence="5" id="KW-0045">Antibiotic biosynthesis</keyword>
<comment type="pathway">
    <text evidence="1">Antibiotic biosynthesis.</text>
</comment>
<dbReference type="Pfam" id="PF16197">
    <property type="entry name" value="KAsynt_C_assoc"/>
    <property type="match status" value="2"/>
</dbReference>
<organism evidence="13 14">
    <name type="scientific">Streptomyces aidingensis</name>
    <dbReference type="NCBI Taxonomy" id="910347"/>
    <lineage>
        <taxon>Bacteria</taxon>
        <taxon>Bacillati</taxon>
        <taxon>Actinomycetota</taxon>
        <taxon>Actinomycetes</taxon>
        <taxon>Kitasatosporales</taxon>
        <taxon>Streptomycetaceae</taxon>
        <taxon>Streptomyces</taxon>
    </lineage>
</organism>
<dbReference type="Gene3D" id="3.40.47.10">
    <property type="match status" value="2"/>
</dbReference>
<keyword evidence="6" id="KW-0511">Multifunctional enzyme</keyword>
<dbReference type="SMART" id="SM00822">
    <property type="entry name" value="PKS_KR"/>
    <property type="match status" value="2"/>
</dbReference>
<dbReference type="PROSITE" id="PS00012">
    <property type="entry name" value="PHOSPHOPANTETHEINE"/>
    <property type="match status" value="2"/>
</dbReference>